<keyword evidence="1" id="KW-1133">Transmembrane helix</keyword>
<feature type="transmembrane region" description="Helical" evidence="1">
    <location>
        <begin position="20"/>
        <end position="39"/>
    </location>
</feature>
<proteinExistence type="predicted"/>
<keyword evidence="1" id="KW-0472">Membrane</keyword>
<name>A0A5Q0UGU6_9ARCH</name>
<keyword evidence="3" id="KW-1185">Reference proteome</keyword>
<organism evidence="2 3">
    <name type="scientific">Candidatus Nanohalobium constans</name>
    <dbReference type="NCBI Taxonomy" id="2565781"/>
    <lineage>
        <taxon>Archaea</taxon>
        <taxon>Candidatus Nanohalarchaeota</taxon>
        <taxon>Candidatus Nanohalobia</taxon>
        <taxon>Candidatus Nanohalobiales</taxon>
        <taxon>Candidatus Nanohalobiaceae</taxon>
        <taxon>Candidatus Nanohalobium</taxon>
    </lineage>
</organism>
<keyword evidence="1" id="KW-0812">Transmembrane</keyword>
<feature type="transmembrane region" description="Helical" evidence="1">
    <location>
        <begin position="45"/>
        <end position="63"/>
    </location>
</feature>
<protein>
    <submittedName>
        <fullName evidence="2">Uncharacterized protein</fullName>
    </submittedName>
</protein>
<dbReference type="EMBL" id="CP040089">
    <property type="protein sequence ID" value="QGA80591.1"/>
    <property type="molecule type" value="Genomic_DNA"/>
</dbReference>
<dbReference type="Proteomes" id="UP000377803">
    <property type="component" value="Chromosome"/>
</dbReference>
<dbReference type="KEGG" id="ncon:LC1Nh_0702"/>
<dbReference type="RefSeq" id="WP_153550331.1">
    <property type="nucleotide sequence ID" value="NZ_CP040089.1"/>
</dbReference>
<gene>
    <name evidence="2" type="ORF">LC1Nh_0702</name>
</gene>
<sequence>MKDEDERQRIIHAESGRNAMLVAVLLSSVFLLHRLYTTGEIDSGLMYSFLGVLTAYVVSVLYYRRKGVKNSLSLSSLR</sequence>
<evidence type="ECO:0000313" key="3">
    <source>
        <dbReference type="Proteomes" id="UP000377803"/>
    </source>
</evidence>
<dbReference type="AlphaFoldDB" id="A0A5Q0UGU6"/>
<accession>A0A5Q0UGU6</accession>
<reference evidence="3" key="1">
    <citation type="submission" date="2019-05" db="EMBL/GenBank/DDBJ databases">
        <title>Candidatus Nanohalobium constans, a novel model system to study the DPANN nano-sized archaea: genomic and physiological characterization of a nanoarchaeon co-cultured with its chitinotrophic host.</title>
        <authorList>
            <person name="La Cono V."/>
            <person name="Arcadi E."/>
            <person name="Crisafi F."/>
            <person name="Denaro R."/>
            <person name="La Spada G."/>
            <person name="Messina E."/>
            <person name="Smedile F."/>
            <person name="Toshchakov S.V."/>
            <person name="Shevchenko M.A."/>
            <person name="Golyshin P.N."/>
            <person name="Golyshina O.V."/>
            <person name="Ferrer M."/>
            <person name="Rohde M."/>
            <person name="Mushegian A."/>
            <person name="Sorokin D.Y."/>
            <person name="Giuliano L."/>
            <person name="Yakimov M.M."/>
        </authorList>
    </citation>
    <scope>NUCLEOTIDE SEQUENCE [LARGE SCALE GENOMIC DNA]</scope>
    <source>
        <strain evidence="3">LC1Nh</strain>
    </source>
</reference>
<evidence type="ECO:0000256" key="1">
    <source>
        <dbReference type="SAM" id="Phobius"/>
    </source>
</evidence>
<dbReference type="GeneID" id="42365089"/>
<evidence type="ECO:0000313" key="2">
    <source>
        <dbReference type="EMBL" id="QGA80591.1"/>
    </source>
</evidence>